<name>A0A1I6V202_9FLAO</name>
<reference evidence="1 2" key="1">
    <citation type="submission" date="2016-10" db="EMBL/GenBank/DDBJ databases">
        <authorList>
            <person name="de Groot N.N."/>
        </authorList>
    </citation>
    <scope>NUCLEOTIDE SEQUENCE [LARGE SCALE GENOMIC DNA]</scope>
    <source>
        <strain evidence="1 2">CGMCC 1.6114</strain>
    </source>
</reference>
<organism evidence="1 2">
    <name type="scientific">Zhouia amylolytica</name>
    <dbReference type="NCBI Taxonomy" id="376730"/>
    <lineage>
        <taxon>Bacteria</taxon>
        <taxon>Pseudomonadati</taxon>
        <taxon>Bacteroidota</taxon>
        <taxon>Flavobacteriia</taxon>
        <taxon>Flavobacteriales</taxon>
        <taxon>Flavobacteriaceae</taxon>
        <taxon>Zhouia</taxon>
    </lineage>
</organism>
<gene>
    <name evidence="1" type="ORF">SAMN04487906_2808</name>
</gene>
<dbReference type="Proteomes" id="UP000183209">
    <property type="component" value="Unassembled WGS sequence"/>
</dbReference>
<evidence type="ECO:0000313" key="1">
    <source>
        <dbReference type="EMBL" id="SFT07692.1"/>
    </source>
</evidence>
<evidence type="ECO:0000313" key="2">
    <source>
        <dbReference type="Proteomes" id="UP000183209"/>
    </source>
</evidence>
<proteinExistence type="predicted"/>
<dbReference type="AlphaFoldDB" id="A0A1I6V202"/>
<dbReference type="RefSeq" id="WP_074979620.1">
    <property type="nucleotide sequence ID" value="NZ_FPAG01000008.1"/>
</dbReference>
<sequence>MDSKQIKDIINSQEPIAIIKYFEWSIFSNDYAKARYTLLWFDKKHNHIQEIDMPFNLVPFVISKLGCFEEVLRLSEGIVWERMGFREMIKSSVSRAKIIQLINQQ</sequence>
<dbReference type="EMBL" id="FPAG01000008">
    <property type="protein sequence ID" value="SFT07692.1"/>
    <property type="molecule type" value="Genomic_DNA"/>
</dbReference>
<protein>
    <submittedName>
        <fullName evidence="1">Uncharacterized protein</fullName>
    </submittedName>
</protein>
<accession>A0A1I6V202</accession>
<dbReference type="OrthoDB" id="1451182at2"/>